<evidence type="ECO:0000313" key="2">
    <source>
        <dbReference type="Proteomes" id="UP001372338"/>
    </source>
</evidence>
<dbReference type="AlphaFoldDB" id="A0AAN9I0B1"/>
<dbReference type="Proteomes" id="UP001372338">
    <property type="component" value="Unassembled WGS sequence"/>
</dbReference>
<keyword evidence="2" id="KW-1185">Reference proteome</keyword>
<sequence>MLSRRSKKKKMKLKKKKQNKVRRQRDLIAWKEFWIDLGGEGEGQSFHEARAKSIDRIAQRSEALQDDPDMSNNQTTPVALAISCSSNTGSISFISHDERRAEAEDLWKIGKDLGVSGKGNDDEILERMIDMEDALLKLDSLDRLLENRDLTCQEIEERRAASSDVWRLSKQKESLLIQKSRIRWLKEGDVNTSFFHAIINRNRRRLAILGVEFNGEWIDEPQAVKEHIKDFFQQRFGESQWERPVLDGIEFKQLEDQEREALTKYFDEEEIKRAVWECDGDKSCNIPNFNPNNN</sequence>
<gene>
    <name evidence="1" type="ORF">RIF29_29339</name>
</gene>
<dbReference type="EMBL" id="JAYWIO010000006">
    <property type="protein sequence ID" value="KAK7255911.1"/>
    <property type="molecule type" value="Genomic_DNA"/>
</dbReference>
<accession>A0AAN9I0B1</accession>
<proteinExistence type="predicted"/>
<evidence type="ECO:0000313" key="1">
    <source>
        <dbReference type="EMBL" id="KAK7255911.1"/>
    </source>
</evidence>
<reference evidence="1 2" key="1">
    <citation type="submission" date="2024-01" db="EMBL/GenBank/DDBJ databases">
        <title>The genomes of 5 underutilized Papilionoideae crops provide insights into root nodulation and disease resistanc.</title>
        <authorList>
            <person name="Yuan L."/>
        </authorList>
    </citation>
    <scope>NUCLEOTIDE SEQUENCE [LARGE SCALE GENOMIC DNA]</scope>
    <source>
        <strain evidence="1">ZHUSHIDOU_FW_LH</strain>
        <tissue evidence="1">Leaf</tissue>
    </source>
</reference>
<protein>
    <submittedName>
        <fullName evidence="1">Uncharacterized protein</fullName>
    </submittedName>
</protein>
<name>A0AAN9I0B1_CROPI</name>
<organism evidence="1 2">
    <name type="scientific">Crotalaria pallida</name>
    <name type="common">Smooth rattlebox</name>
    <name type="synonym">Crotalaria striata</name>
    <dbReference type="NCBI Taxonomy" id="3830"/>
    <lineage>
        <taxon>Eukaryota</taxon>
        <taxon>Viridiplantae</taxon>
        <taxon>Streptophyta</taxon>
        <taxon>Embryophyta</taxon>
        <taxon>Tracheophyta</taxon>
        <taxon>Spermatophyta</taxon>
        <taxon>Magnoliopsida</taxon>
        <taxon>eudicotyledons</taxon>
        <taxon>Gunneridae</taxon>
        <taxon>Pentapetalae</taxon>
        <taxon>rosids</taxon>
        <taxon>fabids</taxon>
        <taxon>Fabales</taxon>
        <taxon>Fabaceae</taxon>
        <taxon>Papilionoideae</taxon>
        <taxon>50 kb inversion clade</taxon>
        <taxon>genistoids sensu lato</taxon>
        <taxon>core genistoids</taxon>
        <taxon>Crotalarieae</taxon>
        <taxon>Crotalaria</taxon>
    </lineage>
</organism>
<comment type="caution">
    <text evidence="1">The sequence shown here is derived from an EMBL/GenBank/DDBJ whole genome shotgun (WGS) entry which is preliminary data.</text>
</comment>